<proteinExistence type="predicted"/>
<evidence type="ECO:0000313" key="3">
    <source>
        <dbReference type="Proteomes" id="UP000007875"/>
    </source>
</evidence>
<dbReference type="InterPro" id="IPR027443">
    <property type="entry name" value="IPNS-like_sf"/>
</dbReference>
<protein>
    <recommendedName>
        <fullName evidence="1">Fe2OG dioxygenase domain-containing protein</fullName>
    </recommendedName>
</protein>
<dbReference type="InterPro" id="IPR005123">
    <property type="entry name" value="Oxoglu/Fe-dep_dioxygenase_dom"/>
</dbReference>
<dbReference type="InterPro" id="IPR050231">
    <property type="entry name" value="Iron_ascorbate_oxido_reductase"/>
</dbReference>
<dbReference type="Proteomes" id="UP000007875">
    <property type="component" value="Unassembled WGS sequence"/>
</dbReference>
<dbReference type="InterPro" id="IPR044861">
    <property type="entry name" value="IPNS-like_FE2OG_OXY"/>
</dbReference>
<dbReference type="HOGENOM" id="CLU_104341_0_0_1"/>
<dbReference type="PANTHER" id="PTHR47990">
    <property type="entry name" value="2-OXOGLUTARATE (2OG) AND FE(II)-DEPENDENT OXYGENASE SUPERFAMILY PROTEIN-RELATED"/>
    <property type="match status" value="1"/>
</dbReference>
<dbReference type="SUPFAM" id="SSF51197">
    <property type="entry name" value="Clavaminate synthase-like"/>
    <property type="match status" value="1"/>
</dbReference>
<reference evidence="2" key="2">
    <citation type="submission" date="2025-08" db="UniProtKB">
        <authorList>
            <consortium name="Ensembl"/>
        </authorList>
    </citation>
    <scope>IDENTIFICATION</scope>
</reference>
<dbReference type="Ensembl" id="ENSCSAVT00000003017.1">
    <property type="protein sequence ID" value="ENSCSAVP00000002972.1"/>
    <property type="gene ID" value="ENSCSAVG00000001775.1"/>
</dbReference>
<dbReference type="PROSITE" id="PS51471">
    <property type="entry name" value="FE2OG_OXY"/>
    <property type="match status" value="1"/>
</dbReference>
<organism evidence="2 3">
    <name type="scientific">Ciona savignyi</name>
    <name type="common">Pacific transparent sea squirt</name>
    <dbReference type="NCBI Taxonomy" id="51511"/>
    <lineage>
        <taxon>Eukaryota</taxon>
        <taxon>Metazoa</taxon>
        <taxon>Chordata</taxon>
        <taxon>Tunicata</taxon>
        <taxon>Ascidiacea</taxon>
        <taxon>Phlebobranchia</taxon>
        <taxon>Cionidae</taxon>
        <taxon>Ciona</taxon>
    </lineage>
</organism>
<dbReference type="eggNOG" id="KOG0143">
    <property type="taxonomic scope" value="Eukaryota"/>
</dbReference>
<reference evidence="3" key="1">
    <citation type="submission" date="2003-08" db="EMBL/GenBank/DDBJ databases">
        <authorList>
            <person name="Birren B."/>
            <person name="Nusbaum C."/>
            <person name="Abebe A."/>
            <person name="Abouelleil A."/>
            <person name="Adekoya E."/>
            <person name="Ait-zahra M."/>
            <person name="Allen N."/>
            <person name="Allen T."/>
            <person name="An P."/>
            <person name="Anderson M."/>
            <person name="Anderson S."/>
            <person name="Arachchi H."/>
            <person name="Armbruster J."/>
            <person name="Bachantsang P."/>
            <person name="Baldwin J."/>
            <person name="Barry A."/>
            <person name="Bayul T."/>
            <person name="Blitshsteyn B."/>
            <person name="Bloom T."/>
            <person name="Blye J."/>
            <person name="Boguslavskiy L."/>
            <person name="Borowsky M."/>
            <person name="Boukhgalter B."/>
            <person name="Brunache A."/>
            <person name="Butler J."/>
            <person name="Calixte N."/>
            <person name="Calvo S."/>
            <person name="Camarata J."/>
            <person name="Campo K."/>
            <person name="Chang J."/>
            <person name="Cheshatsang Y."/>
            <person name="Citroen M."/>
            <person name="Collymore A."/>
            <person name="Considine T."/>
            <person name="Cook A."/>
            <person name="Cooke P."/>
            <person name="Corum B."/>
            <person name="Cuomo C."/>
            <person name="David R."/>
            <person name="Dawoe T."/>
            <person name="Degray S."/>
            <person name="Dodge S."/>
            <person name="Dooley K."/>
            <person name="Dorje P."/>
            <person name="Dorjee K."/>
            <person name="Dorris L."/>
            <person name="Duffey N."/>
            <person name="Dupes A."/>
            <person name="Elkins T."/>
            <person name="Engels R."/>
            <person name="Erickson J."/>
            <person name="Farina A."/>
            <person name="Faro S."/>
            <person name="Ferreira P."/>
            <person name="Fischer H."/>
            <person name="Fitzgerald M."/>
            <person name="Foley K."/>
            <person name="Gage D."/>
            <person name="Galagan J."/>
            <person name="Gearin G."/>
            <person name="Gnerre S."/>
            <person name="Gnirke A."/>
            <person name="Goyette A."/>
            <person name="Graham J."/>
            <person name="Grandbois E."/>
            <person name="Gyaltsen K."/>
            <person name="Hafez N."/>
            <person name="Hagopian D."/>
            <person name="Hagos B."/>
            <person name="Hall J."/>
            <person name="Hatcher B."/>
            <person name="Heller A."/>
            <person name="Higgins H."/>
            <person name="Honan T."/>
            <person name="Horn A."/>
            <person name="Houde N."/>
            <person name="Hughes L."/>
            <person name="Hulme W."/>
            <person name="Husby E."/>
            <person name="Iliev I."/>
            <person name="Jaffe D."/>
            <person name="Jones C."/>
            <person name="Kamal M."/>
            <person name="Kamat A."/>
            <person name="Kamvysselis M."/>
            <person name="Karlsson E."/>
            <person name="Kells C."/>
            <person name="Kieu A."/>
            <person name="Kisner P."/>
            <person name="Kodira C."/>
            <person name="Kulbokas E."/>
            <person name="Labutti K."/>
            <person name="Lama D."/>
            <person name="Landers T."/>
            <person name="Leger J."/>
            <person name="Levine S."/>
            <person name="Lewis D."/>
            <person name="Lewis T."/>
            <person name="Lindblad-toh K."/>
            <person name="Liu X."/>
            <person name="Lokyitsang T."/>
            <person name="Lokyitsang Y."/>
            <person name="Lucien O."/>
            <person name="Lui A."/>
            <person name="Ma L.J."/>
            <person name="Mabbitt R."/>
            <person name="Macdonald J."/>
            <person name="Maclean C."/>
            <person name="Major J."/>
            <person name="Manning J."/>
            <person name="Marabella R."/>
            <person name="Maru K."/>
            <person name="Matthews C."/>
            <person name="Mauceli E."/>
            <person name="Mccarthy M."/>
            <person name="Mcdonough S."/>
            <person name="Mcghee T."/>
            <person name="Meldrim J."/>
            <person name="Meneus L."/>
            <person name="Mesirov J."/>
            <person name="Mihalev A."/>
            <person name="Mihova T."/>
            <person name="Mikkelsen T."/>
            <person name="Mlenga V."/>
            <person name="Moru K."/>
            <person name="Mozes J."/>
            <person name="Mulrain L."/>
            <person name="Munson G."/>
            <person name="Naylor J."/>
            <person name="Newes C."/>
            <person name="Nguyen C."/>
            <person name="Nguyen N."/>
            <person name="Nguyen T."/>
            <person name="Nicol R."/>
            <person name="Nielsen C."/>
            <person name="Nizzari M."/>
            <person name="Norbu C."/>
            <person name="Norbu N."/>
            <person name="O'donnell P."/>
            <person name="Okoawo O."/>
            <person name="O'leary S."/>
            <person name="Omotosho B."/>
            <person name="O'neill K."/>
            <person name="Osman S."/>
            <person name="Parker S."/>
            <person name="Perrin D."/>
            <person name="Phunkhang P."/>
            <person name="Piqani B."/>
            <person name="Purcell S."/>
            <person name="Rachupka T."/>
            <person name="Ramasamy U."/>
            <person name="Rameau R."/>
            <person name="Ray V."/>
            <person name="Raymond C."/>
            <person name="Retta R."/>
            <person name="Richardson S."/>
            <person name="Rise C."/>
            <person name="Rodriguez J."/>
            <person name="Rogers J."/>
            <person name="Rogov P."/>
            <person name="Rutman M."/>
            <person name="Schupbach R."/>
            <person name="Seaman C."/>
            <person name="Settipalli S."/>
            <person name="Sharpe T."/>
            <person name="Sheridan J."/>
            <person name="Sherpa N."/>
            <person name="Shi J."/>
            <person name="Smirnov S."/>
            <person name="Smith C."/>
            <person name="Sougnez C."/>
            <person name="Spencer B."/>
            <person name="Stalker J."/>
            <person name="Stange-thomann N."/>
            <person name="Stavropoulos S."/>
            <person name="Stetson K."/>
            <person name="Stone C."/>
            <person name="Stone S."/>
            <person name="Stubbs M."/>
            <person name="Talamas J."/>
            <person name="Tchuinga P."/>
            <person name="Tenzing P."/>
            <person name="Tesfaye S."/>
            <person name="Theodore J."/>
            <person name="Thoulutsang Y."/>
            <person name="Topham K."/>
            <person name="Towey S."/>
            <person name="Tsamla T."/>
            <person name="Tsomo N."/>
            <person name="Vallee D."/>
            <person name="Vassiliev H."/>
            <person name="Venkataraman V."/>
            <person name="Vinson J."/>
            <person name="Vo A."/>
            <person name="Wade C."/>
            <person name="Wang S."/>
            <person name="Wangchuk T."/>
            <person name="Wangdi T."/>
            <person name="Whittaker C."/>
            <person name="Wilkinson J."/>
            <person name="Wu Y."/>
            <person name="Wyman D."/>
            <person name="Yadav S."/>
            <person name="Yang S."/>
            <person name="Yang X."/>
            <person name="Yeager S."/>
            <person name="Yee E."/>
            <person name="Young G."/>
            <person name="Zainoun J."/>
            <person name="Zembeck L."/>
            <person name="Zimmer A."/>
            <person name="Zody M."/>
            <person name="Lander E."/>
        </authorList>
    </citation>
    <scope>NUCLEOTIDE SEQUENCE [LARGE SCALE GENOMIC DNA]</scope>
</reference>
<accession>H2YCC4</accession>
<dbReference type="Gene3D" id="2.60.120.330">
    <property type="entry name" value="B-lactam Antibiotic, Isopenicillin N Synthase, Chain"/>
    <property type="match status" value="1"/>
</dbReference>
<sequence length="170" mass="19862">MKLKDEEYFQRCHSLMNTEGNLTTMRTLYYRPLPNSLPPGQVRLGEHSDYGSITLLFQDDIGGLEIENKEGEYVPATPLENTVIVNIGDILQFWTQGKLKSTRHRVMIPDDKDKRVIVRRSMVYFVRPDNDVIINDPLAYRDKEKTKEPNVTPITSHQYSMMKFNKTFNY</sequence>
<dbReference type="InParanoid" id="H2YCC4"/>
<name>H2YCC4_CIOSA</name>
<dbReference type="AlphaFoldDB" id="H2YCC4"/>
<feature type="domain" description="Fe2OG dioxygenase" evidence="1">
    <location>
        <begin position="21"/>
        <end position="128"/>
    </location>
</feature>
<reference evidence="2" key="3">
    <citation type="submission" date="2025-09" db="UniProtKB">
        <authorList>
            <consortium name="Ensembl"/>
        </authorList>
    </citation>
    <scope>IDENTIFICATION</scope>
</reference>
<dbReference type="Pfam" id="PF03171">
    <property type="entry name" value="2OG-FeII_Oxy"/>
    <property type="match status" value="1"/>
</dbReference>
<keyword evidence="3" id="KW-1185">Reference proteome</keyword>
<dbReference type="GeneTree" id="ENSGT00530000064489"/>
<evidence type="ECO:0000259" key="1">
    <source>
        <dbReference type="PROSITE" id="PS51471"/>
    </source>
</evidence>
<dbReference type="STRING" id="51511.ENSCSAVP00000002972"/>
<evidence type="ECO:0000313" key="2">
    <source>
        <dbReference type="Ensembl" id="ENSCSAVP00000002972.1"/>
    </source>
</evidence>
<dbReference type="OMA" id="YHRANAF"/>